<keyword evidence="2" id="KW-0597">Phosphoprotein</keyword>
<feature type="compositionally biased region" description="Pro residues" evidence="3">
    <location>
        <begin position="1686"/>
        <end position="1695"/>
    </location>
</feature>
<dbReference type="Pfam" id="PF02145">
    <property type="entry name" value="Rap_GAP"/>
    <property type="match status" value="1"/>
</dbReference>
<dbReference type="GO" id="GO:0005634">
    <property type="term" value="C:nucleus"/>
    <property type="evidence" value="ECO:0007669"/>
    <property type="project" value="InterPro"/>
</dbReference>
<protein>
    <submittedName>
        <fullName evidence="5">Ral GTPase-activating protein subunit alpha-1</fullName>
    </submittedName>
</protein>
<accession>A0A9P5VI14</accession>
<dbReference type="InterPro" id="IPR035974">
    <property type="entry name" value="Rap/Ran-GAP_sf"/>
</dbReference>
<sequence length="1852" mass="206103">MVFDQAKFFQEHADQVFTVTHDSFWHQVDKFKQKPDRSNGLQSKEVLAVQKSLLLLRLIFLYLPDRMKNGWHRRPIGNISTVEYPEAIYLFSNSISLDLFMYDGEDLSIDHASTSQTKLPTMSNGSTGRKSARVASQYVELAFVNLNQELLQSNIVRMAYVAAGSTPPPGELESINSHHPLETDGDIGDGIAVGFGIDAGMAAARFMFDIVKKYYLVKVFPECARNLHLLKDGEKEFGYKTCPPTILRTIIGFVIQYCLDSNEFNSPLGHTSPATPILKSIVYSSEINREIMHEIVRQGLSLPAGHPQYRDIVRGATHIVGVWCLSCEEERPVFLRSSSSRLQTPAASTLSLNGTPTSEDATTTIHEPYSTANSFLQRYFQLLTNVFYDKPLSVQDAGSNSSSEALGSAGNQSRIDADALYSQYKDIIGLFRAIMSRGQIELDEKSWRVLLGSLLEIQRRVMNQPEKYCTPIPPSSTDDLASYIVETVLCAYSRYPSVSNEQWIELRKTMIESLRWPQAVAQWARWSLRLTHLASSEVFQVDLEGHNSRVPSSAGTRHGRKMSEKFRHSRYLSSKTDNPLRHSIGGELLSSQGIPFAHPSYSLPIAPGQERSFRRANSVHYDPSKHPLVGSGVPGMNGSAMYAPTLLGHMGFMPSRELGREFPSTLKVDVGECDEEPFEHGPHIPTMGELTAEPTDEKLPLVKTEVMLCLIDVWDLLNQTRTSQPANAAIIPPLYDLAPWFFEAAKSTNDGGIGLPAIYGGLCRMMSRRYDQDFDPNYYQVFYSCIMEMLKDNQLRDGVSHFIRKQAIAILCSVCMFFYDFESNTSHTSTAPDTTGATHSELLAYKLTFTRLVLDLTVAEANVKPLGKFWDTHSMLIQLCGMLVVNEWSSSLATCDIGAESELLLVVLDHLYWTEASIVQSAVEVISTLAGMYQDHEDNGWLILEMVLSHLLSAMQEHLKLFQGEIRRGATISSFFRCLTEWLMVIPANIFSETELSRWVFELIEVGLSFSPEPDSERKKTVAAQAKQQLRASKKRGPGFKFTGKSIHQHHRVMVSSGLALDAEIEQKAVKEAAEATLVHLVHFLNNISSAFGPGTAVLDHSKTIKEDNSGSSDKKMEKEQEDHMVFSLNNSILITLEDIPTERCENPRTRVTIRDETGLYSWDSEIFYKEMMLIEESTPHQSLLKSRSRISERFGMALRRKKTDMAGQLIWRDGVKVRGDDPHSDPVDTTTPRLSQDQQSRTEAPFWDGAMKGDEDKLDQLLQYIGDKHPDCLFDGKTPLNQLNNGMAMSKRSKYPSTIDAELNRHVQEENYYTRISDPQARAWYDKLVELRSSLIQSEEDVDEYQGSNTLMSLVNSNWGPEVSSSSFENEHPVRATSRRLSSRLWLELSERRSESDSGDRPIQMSSPTTTSDLMQTDIQNDDFSIAKAFQLVLPPEPERPLDSYQHSRLLLSHLGLLCFERFQEHNFILLNQSASLTRDLKSLDKRSGRETFKIALLYVGPGQESEQSILHNHCGSAAYNKFVRDLGWQVDLATHSGYLGGLERNGSNGKTAMYYCSSTLEIVFHEATRLPTDPDDPRQVKKKRHIGNDHVHIIWSEHSRPYDRNTIGGDFGNVLIVLSPVPVIEYGYLPSESVVHSELVSVEVIRDSNLPVFGPLVDGMVVPLSQLGRLVRQTAIHASKLATAPPPLPPTPPSAGLATGNGSGKSGFQAAQGSIISSAMQGHQYHQASPSISATASGGANSGPGQSTSTIGASITSLVTSGIAGVSLSSGANGHGFGTNGSTSSSMVAHGSIGGGTGTSQMAAFANGHPFKQRAQAIEQISKRHKMEKWTFQQFMEQVFGYSTSKLQHR</sequence>
<dbReference type="InterPro" id="IPR000331">
    <property type="entry name" value="Rap/Ran_GAP_dom"/>
</dbReference>
<dbReference type="GO" id="GO:0005737">
    <property type="term" value="C:cytoplasm"/>
    <property type="evidence" value="ECO:0007669"/>
    <property type="project" value="TreeGrafter"/>
</dbReference>
<organism evidence="5 6">
    <name type="scientific">Podila minutissima</name>
    <dbReference type="NCBI Taxonomy" id="64525"/>
    <lineage>
        <taxon>Eukaryota</taxon>
        <taxon>Fungi</taxon>
        <taxon>Fungi incertae sedis</taxon>
        <taxon>Mucoromycota</taxon>
        <taxon>Mortierellomycotina</taxon>
        <taxon>Mortierellomycetes</taxon>
        <taxon>Mortierellales</taxon>
        <taxon>Mortierellaceae</taxon>
        <taxon>Podila</taxon>
    </lineage>
</organism>
<dbReference type="PANTHER" id="PTHR10063:SF11">
    <property type="entry name" value="RHO GTPASE-ACTIVATING PROTEIN CG5521-RELATED"/>
    <property type="match status" value="1"/>
</dbReference>
<feature type="region of interest" description="Disordered" evidence="3">
    <location>
        <begin position="1393"/>
        <end position="1414"/>
    </location>
</feature>
<feature type="domain" description="Rap-GAP" evidence="4">
    <location>
        <begin position="1482"/>
        <end position="1702"/>
    </location>
</feature>
<evidence type="ECO:0000256" key="1">
    <source>
        <dbReference type="ARBA" id="ARBA00022468"/>
    </source>
</evidence>
<dbReference type="FunFam" id="3.40.50.11210:FF:000001">
    <property type="entry name" value="Ral GTPase-activating protein subunit alpha-1 isoform 1"/>
    <property type="match status" value="1"/>
</dbReference>
<evidence type="ECO:0000313" key="5">
    <source>
        <dbReference type="EMBL" id="KAF9325237.1"/>
    </source>
</evidence>
<dbReference type="PANTHER" id="PTHR10063">
    <property type="entry name" value="TUBERIN"/>
    <property type="match status" value="1"/>
</dbReference>
<evidence type="ECO:0000313" key="6">
    <source>
        <dbReference type="Proteomes" id="UP000696485"/>
    </source>
</evidence>
<evidence type="ECO:0000259" key="4">
    <source>
        <dbReference type="PROSITE" id="PS50085"/>
    </source>
</evidence>
<comment type="caution">
    <text evidence="5">The sequence shown here is derived from an EMBL/GenBank/DDBJ whole genome shotgun (WGS) entry which is preliminary data.</text>
</comment>
<evidence type="ECO:0000256" key="3">
    <source>
        <dbReference type="SAM" id="MobiDB-lite"/>
    </source>
</evidence>
<proteinExistence type="predicted"/>
<keyword evidence="6" id="KW-1185">Reference proteome</keyword>
<dbReference type="GO" id="GO:0051056">
    <property type="term" value="P:regulation of small GTPase mediated signal transduction"/>
    <property type="evidence" value="ECO:0007669"/>
    <property type="project" value="InterPro"/>
</dbReference>
<gene>
    <name evidence="5" type="primary">RALGAPA1</name>
    <name evidence="5" type="ORF">BG006_011268</name>
</gene>
<dbReference type="PROSITE" id="PS50085">
    <property type="entry name" value="RAPGAP"/>
    <property type="match status" value="1"/>
</dbReference>
<feature type="compositionally biased region" description="Polar residues" evidence="3">
    <location>
        <begin position="1228"/>
        <end position="1243"/>
    </location>
</feature>
<dbReference type="SUPFAM" id="SSF111347">
    <property type="entry name" value="Rap/Ran-GAP"/>
    <property type="match status" value="1"/>
</dbReference>
<dbReference type="Pfam" id="PF20412">
    <property type="entry name" value="RALGAPB_N"/>
    <property type="match status" value="1"/>
</dbReference>
<feature type="region of interest" description="Disordered" evidence="3">
    <location>
        <begin position="1683"/>
        <end position="1750"/>
    </location>
</feature>
<feature type="compositionally biased region" description="Polar residues" evidence="3">
    <location>
        <begin position="1711"/>
        <end position="1750"/>
    </location>
</feature>
<dbReference type="GO" id="GO:0005096">
    <property type="term" value="F:GTPase activator activity"/>
    <property type="evidence" value="ECO:0007669"/>
    <property type="project" value="UniProtKB-KW"/>
</dbReference>
<reference evidence="5" key="1">
    <citation type="journal article" date="2020" name="Fungal Divers.">
        <title>Resolving the Mortierellaceae phylogeny through synthesis of multi-gene phylogenetics and phylogenomics.</title>
        <authorList>
            <person name="Vandepol N."/>
            <person name="Liber J."/>
            <person name="Desiro A."/>
            <person name="Na H."/>
            <person name="Kennedy M."/>
            <person name="Barry K."/>
            <person name="Grigoriev I.V."/>
            <person name="Miller A.N."/>
            <person name="O'Donnell K."/>
            <person name="Stajich J.E."/>
            <person name="Bonito G."/>
        </authorList>
    </citation>
    <scope>NUCLEOTIDE SEQUENCE</scope>
    <source>
        <strain evidence="5">NVP1</strain>
    </source>
</reference>
<dbReference type="Proteomes" id="UP000696485">
    <property type="component" value="Unassembled WGS sequence"/>
</dbReference>
<feature type="compositionally biased region" description="Basic and acidic residues" evidence="3">
    <location>
        <begin position="1217"/>
        <end position="1227"/>
    </location>
</feature>
<dbReference type="EMBL" id="JAAAUY010000954">
    <property type="protein sequence ID" value="KAF9325237.1"/>
    <property type="molecule type" value="Genomic_DNA"/>
</dbReference>
<dbReference type="InterPro" id="IPR027107">
    <property type="entry name" value="Tuberin/Ral-act_asu"/>
</dbReference>
<dbReference type="Gene3D" id="3.40.50.11210">
    <property type="entry name" value="Rap/Ran-GAP"/>
    <property type="match status" value="1"/>
</dbReference>
<evidence type="ECO:0000256" key="2">
    <source>
        <dbReference type="ARBA" id="ARBA00022553"/>
    </source>
</evidence>
<feature type="compositionally biased region" description="Polar residues" evidence="3">
    <location>
        <begin position="1405"/>
        <end position="1414"/>
    </location>
</feature>
<feature type="region of interest" description="Disordered" evidence="3">
    <location>
        <begin position="1217"/>
        <end position="1251"/>
    </location>
</feature>
<name>A0A9P5VI14_9FUNG</name>
<keyword evidence="1" id="KW-0343">GTPase activation</keyword>
<dbReference type="InterPro" id="IPR046859">
    <property type="entry name" value="RGPA/RALGAPB_N"/>
</dbReference>